<dbReference type="GO" id="GO:0016020">
    <property type="term" value="C:membrane"/>
    <property type="evidence" value="ECO:0007669"/>
    <property type="project" value="UniProtKB-SubCell"/>
</dbReference>
<keyword evidence="12" id="KW-0472">Membrane</keyword>
<evidence type="ECO:0000256" key="12">
    <source>
        <dbReference type="ARBA" id="ARBA00023136"/>
    </source>
</evidence>
<dbReference type="GO" id="GO:0004497">
    <property type="term" value="F:monooxygenase activity"/>
    <property type="evidence" value="ECO:0007669"/>
    <property type="project" value="UniProtKB-KW"/>
</dbReference>
<dbReference type="InterPro" id="IPR001128">
    <property type="entry name" value="Cyt_P450"/>
</dbReference>
<dbReference type="KEGG" id="cput:CONPUDRAFT_120194"/>
<dbReference type="SUPFAM" id="SSF48264">
    <property type="entry name" value="Cytochrome P450"/>
    <property type="match status" value="1"/>
</dbReference>
<dbReference type="GO" id="GO:0016705">
    <property type="term" value="F:oxidoreductase activity, acting on paired donors, with incorporation or reduction of molecular oxygen"/>
    <property type="evidence" value="ECO:0007669"/>
    <property type="project" value="InterPro"/>
</dbReference>
<dbReference type="PANTHER" id="PTHR46300">
    <property type="entry name" value="P450, PUTATIVE (EUROFUNG)-RELATED-RELATED"/>
    <property type="match status" value="1"/>
</dbReference>
<keyword evidence="8" id="KW-1133">Transmembrane helix</keyword>
<dbReference type="GeneID" id="19199531"/>
<proteinExistence type="inferred from homology"/>
<dbReference type="InterPro" id="IPR036396">
    <property type="entry name" value="Cyt_P450_sf"/>
</dbReference>
<organism evidence="15 16">
    <name type="scientific">Coniophora puteana (strain RWD-64-598)</name>
    <name type="common">Brown rot fungus</name>
    <dbReference type="NCBI Taxonomy" id="741705"/>
    <lineage>
        <taxon>Eukaryota</taxon>
        <taxon>Fungi</taxon>
        <taxon>Dikarya</taxon>
        <taxon>Basidiomycota</taxon>
        <taxon>Agaricomycotina</taxon>
        <taxon>Agaricomycetes</taxon>
        <taxon>Agaricomycetidae</taxon>
        <taxon>Boletales</taxon>
        <taxon>Coniophorineae</taxon>
        <taxon>Coniophoraceae</taxon>
        <taxon>Coniophora</taxon>
    </lineage>
</organism>
<evidence type="ECO:0000256" key="3">
    <source>
        <dbReference type="ARBA" id="ARBA00005179"/>
    </source>
</evidence>
<keyword evidence="10 13" id="KW-0408">Iron</keyword>
<dbReference type="Gene3D" id="1.10.630.10">
    <property type="entry name" value="Cytochrome P450"/>
    <property type="match status" value="1"/>
</dbReference>
<accession>A0A5M3MYZ0</accession>
<keyword evidence="7 13" id="KW-0479">Metal-binding</keyword>
<dbReference type="PROSITE" id="PS00086">
    <property type="entry name" value="CYTOCHROME_P450"/>
    <property type="match status" value="1"/>
</dbReference>
<evidence type="ECO:0000256" key="2">
    <source>
        <dbReference type="ARBA" id="ARBA00004167"/>
    </source>
</evidence>
<evidence type="ECO:0000256" key="13">
    <source>
        <dbReference type="PIRSR" id="PIRSR602401-1"/>
    </source>
</evidence>
<comment type="similarity">
    <text evidence="4 14">Belongs to the cytochrome P450 family.</text>
</comment>
<comment type="subcellular location">
    <subcellularLocation>
        <location evidence="2">Membrane</location>
        <topology evidence="2">Single-pass membrane protein</topology>
    </subcellularLocation>
</comment>
<dbReference type="PANTHER" id="PTHR46300:SF2">
    <property type="entry name" value="CYTOCHROME P450 MONOOXYGENASE ALNH-RELATED"/>
    <property type="match status" value="1"/>
</dbReference>
<dbReference type="RefSeq" id="XP_007766081.1">
    <property type="nucleotide sequence ID" value="XM_007767891.1"/>
</dbReference>
<keyword evidence="11 14" id="KW-0503">Monooxygenase</keyword>
<evidence type="ECO:0000256" key="4">
    <source>
        <dbReference type="ARBA" id="ARBA00010617"/>
    </source>
</evidence>
<dbReference type="InterPro" id="IPR002401">
    <property type="entry name" value="Cyt_P450_E_grp-I"/>
</dbReference>
<dbReference type="GO" id="GO:0020037">
    <property type="term" value="F:heme binding"/>
    <property type="evidence" value="ECO:0007669"/>
    <property type="project" value="InterPro"/>
</dbReference>
<evidence type="ECO:0000256" key="11">
    <source>
        <dbReference type="ARBA" id="ARBA00023033"/>
    </source>
</evidence>
<dbReference type="Proteomes" id="UP000053558">
    <property type="component" value="Unassembled WGS sequence"/>
</dbReference>
<dbReference type="InterPro" id="IPR017972">
    <property type="entry name" value="Cyt_P450_CS"/>
</dbReference>
<keyword evidence="16" id="KW-1185">Reference proteome</keyword>
<evidence type="ECO:0000256" key="9">
    <source>
        <dbReference type="ARBA" id="ARBA00023002"/>
    </source>
</evidence>
<evidence type="ECO:0000256" key="7">
    <source>
        <dbReference type="ARBA" id="ARBA00022723"/>
    </source>
</evidence>
<evidence type="ECO:0000256" key="14">
    <source>
        <dbReference type="RuleBase" id="RU000461"/>
    </source>
</evidence>
<comment type="cofactor">
    <cofactor evidence="1 13">
        <name>heme</name>
        <dbReference type="ChEBI" id="CHEBI:30413"/>
    </cofactor>
</comment>
<comment type="caution">
    <text evidence="15">The sequence shown here is derived from an EMBL/GenBank/DDBJ whole genome shotgun (WGS) entry which is preliminary data.</text>
</comment>
<keyword evidence="5 13" id="KW-0349">Heme</keyword>
<dbReference type="AlphaFoldDB" id="A0A5M3MYZ0"/>
<dbReference type="EMBL" id="JH711575">
    <property type="protein sequence ID" value="EIW84368.1"/>
    <property type="molecule type" value="Genomic_DNA"/>
</dbReference>
<comment type="pathway">
    <text evidence="3">Secondary metabolite biosynthesis.</text>
</comment>
<evidence type="ECO:0000256" key="1">
    <source>
        <dbReference type="ARBA" id="ARBA00001971"/>
    </source>
</evidence>
<evidence type="ECO:0000256" key="6">
    <source>
        <dbReference type="ARBA" id="ARBA00022692"/>
    </source>
</evidence>
<feature type="binding site" description="axial binding residue" evidence="13">
    <location>
        <position position="440"/>
    </location>
    <ligand>
        <name>heme</name>
        <dbReference type="ChEBI" id="CHEBI:30413"/>
    </ligand>
    <ligandPart>
        <name>Fe</name>
        <dbReference type="ChEBI" id="CHEBI:18248"/>
    </ligandPart>
</feature>
<evidence type="ECO:0000313" key="15">
    <source>
        <dbReference type="EMBL" id="EIW84368.1"/>
    </source>
</evidence>
<gene>
    <name evidence="15" type="ORF">CONPUDRAFT_120194</name>
</gene>
<dbReference type="InterPro" id="IPR050364">
    <property type="entry name" value="Cytochrome_P450_fung"/>
</dbReference>
<protein>
    <submittedName>
        <fullName evidence="15">Cytochrome P450</fullName>
    </submittedName>
</protein>
<name>A0A5M3MYZ0_CONPW</name>
<dbReference type="GO" id="GO:0005506">
    <property type="term" value="F:iron ion binding"/>
    <property type="evidence" value="ECO:0007669"/>
    <property type="project" value="InterPro"/>
</dbReference>
<evidence type="ECO:0000256" key="10">
    <source>
        <dbReference type="ARBA" id="ARBA00023004"/>
    </source>
</evidence>
<reference evidence="16" key="1">
    <citation type="journal article" date="2012" name="Science">
        <title>The Paleozoic origin of enzymatic lignin decomposition reconstructed from 31 fungal genomes.</title>
        <authorList>
            <person name="Floudas D."/>
            <person name="Binder M."/>
            <person name="Riley R."/>
            <person name="Barry K."/>
            <person name="Blanchette R.A."/>
            <person name="Henrissat B."/>
            <person name="Martinez A.T."/>
            <person name="Otillar R."/>
            <person name="Spatafora J.W."/>
            <person name="Yadav J.S."/>
            <person name="Aerts A."/>
            <person name="Benoit I."/>
            <person name="Boyd A."/>
            <person name="Carlson A."/>
            <person name="Copeland A."/>
            <person name="Coutinho P.M."/>
            <person name="de Vries R.P."/>
            <person name="Ferreira P."/>
            <person name="Findley K."/>
            <person name="Foster B."/>
            <person name="Gaskell J."/>
            <person name="Glotzer D."/>
            <person name="Gorecki P."/>
            <person name="Heitman J."/>
            <person name="Hesse C."/>
            <person name="Hori C."/>
            <person name="Igarashi K."/>
            <person name="Jurgens J.A."/>
            <person name="Kallen N."/>
            <person name="Kersten P."/>
            <person name="Kohler A."/>
            <person name="Kuees U."/>
            <person name="Kumar T.K.A."/>
            <person name="Kuo A."/>
            <person name="LaButti K."/>
            <person name="Larrondo L.F."/>
            <person name="Lindquist E."/>
            <person name="Ling A."/>
            <person name="Lombard V."/>
            <person name="Lucas S."/>
            <person name="Lundell T."/>
            <person name="Martin R."/>
            <person name="McLaughlin D.J."/>
            <person name="Morgenstern I."/>
            <person name="Morin E."/>
            <person name="Murat C."/>
            <person name="Nagy L.G."/>
            <person name="Nolan M."/>
            <person name="Ohm R.A."/>
            <person name="Patyshakuliyeva A."/>
            <person name="Rokas A."/>
            <person name="Ruiz-Duenas F.J."/>
            <person name="Sabat G."/>
            <person name="Salamov A."/>
            <person name="Samejima M."/>
            <person name="Schmutz J."/>
            <person name="Slot J.C."/>
            <person name="St John F."/>
            <person name="Stenlid J."/>
            <person name="Sun H."/>
            <person name="Sun S."/>
            <person name="Syed K."/>
            <person name="Tsang A."/>
            <person name="Wiebenga A."/>
            <person name="Young D."/>
            <person name="Pisabarro A."/>
            <person name="Eastwood D.C."/>
            <person name="Martin F."/>
            <person name="Cullen D."/>
            <person name="Grigoriev I.V."/>
            <person name="Hibbett D.S."/>
        </authorList>
    </citation>
    <scope>NUCLEOTIDE SEQUENCE [LARGE SCALE GENOMIC DNA]</scope>
    <source>
        <strain evidence="16">RWD-64-598 SS2</strain>
    </source>
</reference>
<keyword evidence="6" id="KW-0812">Transmembrane</keyword>
<evidence type="ECO:0000256" key="5">
    <source>
        <dbReference type="ARBA" id="ARBA00022617"/>
    </source>
</evidence>
<dbReference type="Pfam" id="PF00067">
    <property type="entry name" value="p450"/>
    <property type="match status" value="1"/>
</dbReference>
<sequence>MGVSISLILPIGLFVWTLARYTAVRLRGKNSLPLPPGPAQLPLLGAALEVDGDTPWVTYREWAAKYGDIVSCHFFGRRVVVLNSEKAADDLLEKRSRIYSDRADISTIPMSGWDLDISYGRYNSEWRLYRRLFQQTFREQKVPDYRTTQLAAAHRLLMNMDTYPAEKLFDLLSLCTASAILSTIYGYEVNTLDDPLFNINDKAVESGFPLLTPEKSIVPDTFPFIKYLPAWLPGMSIVRNAQISKHWTHQYVNFPYNFTMEKMQSDPAFACVLSEMIREGEENGQSIPVPYLKKFAATSFIAGADTSGSVLLSLVAALVQNPAVQKRAQAELRTVVGDDRLPTFGDRASLPYIDAMIREAMRWGAVVPLGVPHFSTEDDVYEGYFIPKGSIVTANTWAMSRDPRRYPDPEAFLPERFLTKDGELTDDDVRFTFGWGRRICPGRYSASAAIWIATVSMLTAYSFERAKDENGAEIDAVQEWTTGIARKPKQLPMRVVPRFDRPRLEQMVKEAQHA</sequence>
<keyword evidence="9 14" id="KW-0560">Oxidoreductase</keyword>
<evidence type="ECO:0000313" key="16">
    <source>
        <dbReference type="Proteomes" id="UP000053558"/>
    </source>
</evidence>
<evidence type="ECO:0000256" key="8">
    <source>
        <dbReference type="ARBA" id="ARBA00022989"/>
    </source>
</evidence>
<dbReference type="PRINTS" id="PR00463">
    <property type="entry name" value="EP450I"/>
</dbReference>
<dbReference type="CDD" id="cd11065">
    <property type="entry name" value="CYP64-like"/>
    <property type="match status" value="1"/>
</dbReference>
<dbReference type="OrthoDB" id="2789670at2759"/>